<accession>A0A518RL76</accession>
<reference evidence="1 2" key="1">
    <citation type="submission" date="2019-07" db="EMBL/GenBank/DDBJ databases">
        <title>Sphingomonas alkalisoli sp. nov., isolated from rhizosphere soil of Suaedae salsa.</title>
        <authorList>
            <person name="Zhang H."/>
            <person name="Xu L."/>
            <person name="Zhang J.-X."/>
            <person name="Sun J.-Q."/>
        </authorList>
    </citation>
    <scope>NUCLEOTIDE SEQUENCE [LARGE SCALE GENOMIC DNA]</scope>
    <source>
        <strain evidence="1 2">XS-10</strain>
    </source>
</reference>
<keyword evidence="2" id="KW-1185">Reference proteome</keyword>
<dbReference type="AlphaFoldDB" id="A0A518RL76"/>
<dbReference type="Proteomes" id="UP000318055">
    <property type="component" value="Chromosome"/>
</dbReference>
<sequence length="170" mass="18642">MAAVQMSPVERLNADLLAARTATEVLEARCAALNLADPPRVHAEVKRARIVASASPARHRLKVGKSEMLGYRRVRLMCGTHLLSEATNWYVASRLTPEMNAALDTGDAPFGRVILPLAPRRRTLSTWTVKPGRVPPGGVVVRHRAVVLDGEGRPLAQVVEQYQRVLLGER</sequence>
<dbReference type="InterPro" id="IPR028978">
    <property type="entry name" value="Chorismate_lyase_/UTRA_dom_sf"/>
</dbReference>
<dbReference type="SUPFAM" id="SSF64288">
    <property type="entry name" value="Chorismate lyase-like"/>
    <property type="match status" value="1"/>
</dbReference>
<evidence type="ECO:0000313" key="1">
    <source>
        <dbReference type="EMBL" id="QDX28206.1"/>
    </source>
</evidence>
<dbReference type="Gene3D" id="3.40.1410.10">
    <property type="entry name" value="Chorismate lyase-like"/>
    <property type="match status" value="1"/>
</dbReference>
<name>A0A518RL76_9SPHN</name>
<proteinExistence type="predicted"/>
<dbReference type="EMBL" id="CP042239">
    <property type="protein sequence ID" value="QDX28206.1"/>
    <property type="molecule type" value="Genomic_DNA"/>
</dbReference>
<evidence type="ECO:0000313" key="2">
    <source>
        <dbReference type="Proteomes" id="UP000318055"/>
    </source>
</evidence>
<dbReference type="KEGG" id="ssua:FPZ54_09930"/>
<protein>
    <recommendedName>
        <fullName evidence="3">Chorismate lyase</fullName>
    </recommendedName>
</protein>
<dbReference type="OrthoDB" id="7862147at2"/>
<evidence type="ECO:0008006" key="3">
    <source>
        <dbReference type="Google" id="ProtNLM"/>
    </source>
</evidence>
<organism evidence="1 2">
    <name type="scientific">Sphingomonas suaedae</name>
    <dbReference type="NCBI Taxonomy" id="2599297"/>
    <lineage>
        <taxon>Bacteria</taxon>
        <taxon>Pseudomonadati</taxon>
        <taxon>Pseudomonadota</taxon>
        <taxon>Alphaproteobacteria</taxon>
        <taxon>Sphingomonadales</taxon>
        <taxon>Sphingomonadaceae</taxon>
        <taxon>Sphingomonas</taxon>
    </lineage>
</organism>
<gene>
    <name evidence="1" type="ORF">FPZ54_09930</name>
</gene>